<keyword evidence="2" id="KW-1185">Reference proteome</keyword>
<reference evidence="1 2" key="1">
    <citation type="submission" date="2017-06" db="EMBL/GenBank/DDBJ databases">
        <title>Cmopartive genomic analysis of Ambrosia Fusariam Clade fungi.</title>
        <authorList>
            <person name="Stajich J.E."/>
            <person name="Carrillo J."/>
            <person name="Kijimoto T."/>
            <person name="Eskalen A."/>
            <person name="O'Donnell K."/>
            <person name="Kasson M."/>
        </authorList>
    </citation>
    <scope>NUCLEOTIDE SEQUENCE [LARGE SCALE GENOMIC DNA]</scope>
    <source>
        <strain evidence="1 2">NRRL 20438</strain>
    </source>
</reference>
<protein>
    <submittedName>
        <fullName evidence="1">Uncharacterized protein</fullName>
    </submittedName>
</protein>
<organism evidence="1 2">
    <name type="scientific">Fusarium ambrosium</name>
    <dbReference type="NCBI Taxonomy" id="131363"/>
    <lineage>
        <taxon>Eukaryota</taxon>
        <taxon>Fungi</taxon>
        <taxon>Dikarya</taxon>
        <taxon>Ascomycota</taxon>
        <taxon>Pezizomycotina</taxon>
        <taxon>Sordariomycetes</taxon>
        <taxon>Hypocreomycetidae</taxon>
        <taxon>Hypocreales</taxon>
        <taxon>Nectriaceae</taxon>
        <taxon>Fusarium</taxon>
        <taxon>Fusarium solani species complex</taxon>
    </lineage>
</organism>
<comment type="caution">
    <text evidence="1">The sequence shown here is derived from an EMBL/GenBank/DDBJ whole genome shotgun (WGS) entry which is preliminary data.</text>
</comment>
<proteinExistence type="predicted"/>
<dbReference type="EMBL" id="NIZV01000112">
    <property type="protein sequence ID" value="RSM07691.1"/>
    <property type="molecule type" value="Genomic_DNA"/>
</dbReference>
<name>A0A428U088_9HYPO</name>
<dbReference type="Proteomes" id="UP000288429">
    <property type="component" value="Unassembled WGS sequence"/>
</dbReference>
<evidence type="ECO:0000313" key="2">
    <source>
        <dbReference type="Proteomes" id="UP000288429"/>
    </source>
</evidence>
<dbReference type="AlphaFoldDB" id="A0A428U088"/>
<sequence length="175" mass="19411">MLPSWVPDWSDFTVPEREVAKSLSWISHSDTSCPDTLGFPDHYECAGLLPARLEPSNPMVLRLTGVKADDIVGVTPFVGDLQSINSDTQAHGPPVLAFLKLAASLKRKSVAEWIECFIRTTTADQSRISGRTEEQLLKDGSAYILDLVLDTGLRDLVLFLQNEDKDLVTRLKAMR</sequence>
<gene>
    <name evidence="1" type="ORF">CDV31_008471</name>
</gene>
<evidence type="ECO:0000313" key="1">
    <source>
        <dbReference type="EMBL" id="RSM07691.1"/>
    </source>
</evidence>
<accession>A0A428U088</accession>